<reference evidence="7 8" key="1">
    <citation type="submission" date="2013-08" db="EMBL/GenBank/DDBJ databases">
        <authorList>
            <person name="Durkin A.S."/>
            <person name="Haft D.R."/>
            <person name="McCorrison J."/>
            <person name="Torralba M."/>
            <person name="Gillis M."/>
            <person name="Haft D.H."/>
            <person name="Methe B."/>
            <person name="Sutton G."/>
            <person name="Nelson K.E."/>
        </authorList>
    </citation>
    <scope>NUCLEOTIDE SEQUENCE [LARGE SCALE GENOMIC DNA]</scope>
    <source>
        <strain evidence="7 8">F0068</strain>
    </source>
</reference>
<evidence type="ECO:0000313" key="8">
    <source>
        <dbReference type="Proteomes" id="UP000016600"/>
    </source>
</evidence>
<evidence type="ECO:0000256" key="2">
    <source>
        <dbReference type="ARBA" id="ARBA00011062"/>
    </source>
</evidence>
<feature type="binding site" evidence="5">
    <location>
        <position position="44"/>
    </location>
    <ligand>
        <name>a divalent metal cation</name>
        <dbReference type="ChEBI" id="CHEBI:60240"/>
    </ligand>
</feature>
<dbReference type="InterPro" id="IPR036523">
    <property type="entry name" value="SurE-like_sf"/>
</dbReference>
<dbReference type="EMBL" id="AWET01000042">
    <property type="protein sequence ID" value="ERJ99469.1"/>
    <property type="molecule type" value="Genomic_DNA"/>
</dbReference>
<dbReference type="GO" id="GO:0005737">
    <property type="term" value="C:cytoplasm"/>
    <property type="evidence" value="ECO:0007669"/>
    <property type="project" value="UniProtKB-SubCell"/>
</dbReference>
<organism evidence="7 8">
    <name type="scientific">Hoylesella pleuritidis F0068</name>
    <dbReference type="NCBI Taxonomy" id="1081904"/>
    <lineage>
        <taxon>Bacteria</taxon>
        <taxon>Pseudomonadati</taxon>
        <taxon>Bacteroidota</taxon>
        <taxon>Bacteroidia</taxon>
        <taxon>Bacteroidales</taxon>
        <taxon>Prevotellaceae</taxon>
        <taxon>Hoylesella</taxon>
    </lineage>
</organism>
<dbReference type="Proteomes" id="UP000016600">
    <property type="component" value="Unassembled WGS sequence"/>
</dbReference>
<feature type="domain" description="Survival protein SurE-like phosphatase/nucleotidase" evidence="6">
    <location>
        <begin position="8"/>
        <end position="192"/>
    </location>
</feature>
<keyword evidence="8" id="KW-1185">Reference proteome</keyword>
<evidence type="ECO:0000256" key="5">
    <source>
        <dbReference type="HAMAP-Rule" id="MF_00060"/>
    </source>
</evidence>
<dbReference type="RefSeq" id="WP_021584461.1">
    <property type="nucleotide sequence ID" value="NZ_AWET01000042.1"/>
</dbReference>
<dbReference type="PANTHER" id="PTHR30457:SF0">
    <property type="entry name" value="PHOSPHATASE, PUTATIVE (AFU_ORTHOLOGUE AFUA_4G01070)-RELATED"/>
    <property type="match status" value="1"/>
</dbReference>
<evidence type="ECO:0000313" key="7">
    <source>
        <dbReference type="EMBL" id="ERJ99469.1"/>
    </source>
</evidence>
<comment type="similarity">
    <text evidence="2 5">Belongs to the SurE nucleotidase family.</text>
</comment>
<feature type="binding site" evidence="5">
    <location>
        <position position="13"/>
    </location>
    <ligand>
        <name>a divalent metal cation</name>
        <dbReference type="ChEBI" id="CHEBI:60240"/>
    </ligand>
</feature>
<dbReference type="Pfam" id="PF01975">
    <property type="entry name" value="SurE"/>
    <property type="match status" value="1"/>
</dbReference>
<feature type="binding site" evidence="5">
    <location>
        <position position="101"/>
    </location>
    <ligand>
        <name>a divalent metal cation</name>
        <dbReference type="ChEBI" id="CHEBI:60240"/>
    </ligand>
</feature>
<dbReference type="AlphaFoldDB" id="U2MCP5"/>
<keyword evidence="4 5" id="KW-0378">Hydrolase</keyword>
<evidence type="ECO:0000256" key="1">
    <source>
        <dbReference type="ARBA" id="ARBA00000815"/>
    </source>
</evidence>
<keyword evidence="3 5" id="KW-0479">Metal-binding</keyword>
<comment type="function">
    <text evidence="5">Nucleotidase that shows phosphatase activity on nucleoside 5'-monophosphates.</text>
</comment>
<comment type="subcellular location">
    <subcellularLocation>
        <location evidence="5">Cytoplasm</location>
    </subcellularLocation>
</comment>
<protein>
    <recommendedName>
        <fullName evidence="5">5'-nucleotidase SurE</fullName>
        <ecNumber evidence="5">3.1.3.5</ecNumber>
    </recommendedName>
    <alternativeName>
        <fullName evidence="5">Nucleoside 5'-monophosphate phosphohydrolase</fullName>
    </alternativeName>
</protein>
<comment type="cofactor">
    <cofactor evidence="5">
        <name>a divalent metal cation</name>
        <dbReference type="ChEBI" id="CHEBI:60240"/>
    </cofactor>
    <text evidence="5">Binds 1 divalent metal cation per subunit.</text>
</comment>
<evidence type="ECO:0000256" key="4">
    <source>
        <dbReference type="ARBA" id="ARBA00022801"/>
    </source>
</evidence>
<evidence type="ECO:0000259" key="6">
    <source>
        <dbReference type="Pfam" id="PF01975"/>
    </source>
</evidence>
<accession>U2MCP5</accession>
<dbReference type="EC" id="3.1.3.5" evidence="5"/>
<evidence type="ECO:0000256" key="3">
    <source>
        <dbReference type="ARBA" id="ARBA00022723"/>
    </source>
</evidence>
<name>U2MCP5_9BACT</name>
<keyword evidence="5" id="KW-0547">Nucleotide-binding</keyword>
<dbReference type="PANTHER" id="PTHR30457">
    <property type="entry name" value="5'-NUCLEOTIDASE SURE"/>
    <property type="match status" value="1"/>
</dbReference>
<proteinExistence type="inferred from homology"/>
<dbReference type="Gene3D" id="3.40.1210.10">
    <property type="entry name" value="Survival protein SurE-like phosphatase/nucleotidase"/>
    <property type="match status" value="1"/>
</dbReference>
<comment type="caution">
    <text evidence="7">The sequence shown here is derived from an EMBL/GenBank/DDBJ whole genome shotgun (WGS) entry which is preliminary data.</text>
</comment>
<dbReference type="NCBIfam" id="NF001492">
    <property type="entry name" value="PRK00346.2-2"/>
    <property type="match status" value="1"/>
</dbReference>
<comment type="catalytic activity">
    <reaction evidence="1 5">
        <text>a ribonucleoside 5'-phosphate + H2O = a ribonucleoside + phosphate</text>
        <dbReference type="Rhea" id="RHEA:12484"/>
        <dbReference type="ChEBI" id="CHEBI:15377"/>
        <dbReference type="ChEBI" id="CHEBI:18254"/>
        <dbReference type="ChEBI" id="CHEBI:43474"/>
        <dbReference type="ChEBI" id="CHEBI:58043"/>
        <dbReference type="EC" id="3.1.3.5"/>
    </reaction>
</comment>
<dbReference type="GO" id="GO:0008253">
    <property type="term" value="F:5'-nucleotidase activity"/>
    <property type="evidence" value="ECO:0007669"/>
    <property type="project" value="UniProtKB-UniRule"/>
</dbReference>
<dbReference type="HAMAP" id="MF_00060">
    <property type="entry name" value="SurE"/>
    <property type="match status" value="1"/>
</dbReference>
<dbReference type="InterPro" id="IPR030048">
    <property type="entry name" value="SurE"/>
</dbReference>
<gene>
    <name evidence="5 7" type="primary">surE</name>
    <name evidence="7" type="ORF">HMPREF1218_1785</name>
</gene>
<dbReference type="NCBIfam" id="TIGR00087">
    <property type="entry name" value="surE"/>
    <property type="match status" value="1"/>
</dbReference>
<dbReference type="GO" id="GO:0046872">
    <property type="term" value="F:metal ion binding"/>
    <property type="evidence" value="ECO:0007669"/>
    <property type="project" value="UniProtKB-UniRule"/>
</dbReference>
<sequence>MDKKRPFILISNDDGYHAKGLRSLVAMLSDLGDILVCAPESARSGFSCAFSAAEPLRLKLRRPIENAEVWSCSGTPADCVKLALDQFFHDRKPDIIIGGINHGDNASVNSHYSGTMGVTMEGCMKYIPSIAFSLCDHRDDADFTPLRPLVRQIVTRVLTTGLPKGVCLNVNFPKLTEFRGVKICRMAYGTWDNECVKMRHPHGYDYFWMTGEYTNDEPQAEDTDSWALTHGYVSITPTTMDVTAYEAMKEVQKLIVEN</sequence>
<dbReference type="SUPFAM" id="SSF64167">
    <property type="entry name" value="SurE-like"/>
    <property type="match status" value="1"/>
</dbReference>
<feature type="binding site" evidence="5">
    <location>
        <position position="14"/>
    </location>
    <ligand>
        <name>a divalent metal cation</name>
        <dbReference type="ChEBI" id="CHEBI:60240"/>
    </ligand>
</feature>
<keyword evidence="5" id="KW-0963">Cytoplasm</keyword>
<dbReference type="PATRIC" id="fig|1081904.3.peg.1875"/>
<dbReference type="GO" id="GO:0000166">
    <property type="term" value="F:nucleotide binding"/>
    <property type="evidence" value="ECO:0007669"/>
    <property type="project" value="UniProtKB-KW"/>
</dbReference>
<dbReference type="InterPro" id="IPR002828">
    <property type="entry name" value="SurE-like_Pase/nucleotidase"/>
</dbReference>